<dbReference type="SUPFAM" id="SSF54373">
    <property type="entry name" value="FAD-linked reductases, C-terminal domain"/>
    <property type="match status" value="1"/>
</dbReference>
<dbReference type="SUPFAM" id="SSF51971">
    <property type="entry name" value="Nucleotide-binding domain"/>
    <property type="match status" value="1"/>
</dbReference>
<dbReference type="PANTHER" id="PTHR13847:SF286">
    <property type="entry name" value="D-AMINO ACID DEHYDROGENASE"/>
    <property type="match status" value="1"/>
</dbReference>
<gene>
    <name evidence="7" type="ORF">MOO44_06865</name>
</gene>
<keyword evidence="5" id="KW-0812">Transmembrane</keyword>
<dbReference type="KEGG" id="lbe:MOO44_06865"/>
<keyword evidence="5" id="KW-0472">Membrane</keyword>
<protein>
    <submittedName>
        <fullName evidence="7">FAD-binding oxidoreductase</fullName>
    </submittedName>
</protein>
<dbReference type="Gene3D" id="3.50.50.60">
    <property type="entry name" value="FAD/NAD(P)-binding domain"/>
    <property type="match status" value="1"/>
</dbReference>
<dbReference type="GO" id="GO:0016491">
    <property type="term" value="F:oxidoreductase activity"/>
    <property type="evidence" value="ECO:0007669"/>
    <property type="project" value="UniProtKB-KW"/>
</dbReference>
<feature type="transmembrane region" description="Helical" evidence="5">
    <location>
        <begin position="6"/>
        <end position="23"/>
    </location>
</feature>
<dbReference type="GO" id="GO:0005737">
    <property type="term" value="C:cytoplasm"/>
    <property type="evidence" value="ECO:0007669"/>
    <property type="project" value="TreeGrafter"/>
</dbReference>
<feature type="domain" description="FAD dependent oxidoreductase" evidence="6">
    <location>
        <begin position="5"/>
        <end position="342"/>
    </location>
</feature>
<keyword evidence="5" id="KW-1133">Transmembrane helix</keyword>
<dbReference type="AlphaFoldDB" id="A0A976RTB3"/>
<keyword evidence="4" id="KW-0560">Oxidoreductase</keyword>
<evidence type="ECO:0000313" key="8">
    <source>
        <dbReference type="Proteomes" id="UP000831181"/>
    </source>
</evidence>
<name>A0A976RTB3_9LACO</name>
<dbReference type="Pfam" id="PF01266">
    <property type="entry name" value="DAO"/>
    <property type="match status" value="1"/>
</dbReference>
<comment type="similarity">
    <text evidence="2">Belongs to the DadA oxidoreductase family.</text>
</comment>
<evidence type="ECO:0000313" key="7">
    <source>
        <dbReference type="EMBL" id="UQS87513.1"/>
    </source>
</evidence>
<evidence type="ECO:0000256" key="5">
    <source>
        <dbReference type="SAM" id="Phobius"/>
    </source>
</evidence>
<dbReference type="InterPro" id="IPR006076">
    <property type="entry name" value="FAD-dep_OxRdtase"/>
</dbReference>
<comment type="cofactor">
    <cofactor evidence="1">
        <name>FAD</name>
        <dbReference type="ChEBI" id="CHEBI:57692"/>
    </cofactor>
</comment>
<evidence type="ECO:0000256" key="1">
    <source>
        <dbReference type="ARBA" id="ARBA00001974"/>
    </source>
</evidence>
<dbReference type="Proteomes" id="UP000831181">
    <property type="component" value="Chromosome"/>
</dbReference>
<sequence length="364" mass="40748">MTNQKIAIIGGGIIGSTVAYYLATCEKWRDFDVTLFDDGTGQATKAAAGIISPWLSKRRNQRWYRLARMGADVVKQIALETRMDVSTYHQSGTIITRDSMERIDELIALAIERKQMAPLMGTIQKLSADTVNELIPMVTNHYPGVFVSGGAWIDGKRYRERLLRIAEQRNLHSKKQKVTLTKEKIKKYSKIIICTGAWMQKTLAPLQYNLNVRPQKGELITLRLKHPVAKSPMPVLMPEGERDFIPIDNQHIIIGATHENDQGFDLQPSSEVINDLLASAQRLMPTITTQNIEEVRIGTRAYTDDFAPFFGYLPNLDNVLIGGGLGSSGLTTGPMIAKLLAAEVIDPNYPDWDAYTKPIETYLN</sequence>
<organism evidence="7 8">
    <name type="scientific">Nicoliella spurrieriana</name>
    <dbReference type="NCBI Taxonomy" id="2925830"/>
    <lineage>
        <taxon>Bacteria</taxon>
        <taxon>Bacillati</taxon>
        <taxon>Bacillota</taxon>
        <taxon>Bacilli</taxon>
        <taxon>Lactobacillales</taxon>
        <taxon>Lactobacillaceae</taxon>
        <taxon>Nicoliella</taxon>
    </lineage>
</organism>
<dbReference type="PANTHER" id="PTHR13847">
    <property type="entry name" value="SARCOSINE DEHYDROGENASE-RELATED"/>
    <property type="match status" value="1"/>
</dbReference>
<keyword evidence="3" id="KW-0285">Flavoprotein</keyword>
<evidence type="ECO:0000256" key="2">
    <source>
        <dbReference type="ARBA" id="ARBA00009410"/>
    </source>
</evidence>
<keyword evidence="8" id="KW-1185">Reference proteome</keyword>
<evidence type="ECO:0000256" key="4">
    <source>
        <dbReference type="ARBA" id="ARBA00023002"/>
    </source>
</evidence>
<evidence type="ECO:0000256" key="3">
    <source>
        <dbReference type="ARBA" id="ARBA00022630"/>
    </source>
</evidence>
<reference evidence="7" key="1">
    <citation type="journal article" date="2022" name="Int. J. Syst. Evol. Microbiol.">
        <title>Apilactobacillus apisilvae sp. nov., Nicolia spurrieriana gen. nov. sp. nov., Bombilactobacillus folatiphilus sp. nov. and Bombilactobacillus thymidiniphilus sp. nov., four new lactic acid bacterial isolates from stingless bees Tetragonula carbonaria and Austroplebeia australis.</title>
        <authorList>
            <person name="Oliphant S.A."/>
            <person name="Watson-Haigh N.S."/>
            <person name="Sumby K.M."/>
            <person name="Gardner J."/>
            <person name="Groom S."/>
            <person name="Jiranek V."/>
        </authorList>
    </citation>
    <scope>NUCLEOTIDE SEQUENCE</scope>
    <source>
        <strain evidence="7">SGEP1_A5</strain>
    </source>
</reference>
<dbReference type="InterPro" id="IPR036188">
    <property type="entry name" value="FAD/NAD-bd_sf"/>
</dbReference>
<evidence type="ECO:0000259" key="6">
    <source>
        <dbReference type="Pfam" id="PF01266"/>
    </source>
</evidence>
<proteinExistence type="inferred from homology"/>
<dbReference type="EMBL" id="CP093361">
    <property type="protein sequence ID" value="UQS87513.1"/>
    <property type="molecule type" value="Genomic_DNA"/>
</dbReference>
<dbReference type="Gene3D" id="3.30.9.10">
    <property type="entry name" value="D-Amino Acid Oxidase, subunit A, domain 2"/>
    <property type="match status" value="1"/>
</dbReference>
<accession>A0A976RTB3</accession>